<feature type="compositionally biased region" description="Gly residues" evidence="1">
    <location>
        <begin position="337"/>
        <end position="348"/>
    </location>
</feature>
<comment type="caution">
    <text evidence="3">The sequence shown here is derived from an EMBL/GenBank/DDBJ whole genome shotgun (WGS) entry which is preliminary data.</text>
</comment>
<dbReference type="EMBL" id="JBHTCT010000003">
    <property type="protein sequence ID" value="MFC7363622.1"/>
    <property type="molecule type" value="Genomic_DNA"/>
</dbReference>
<evidence type="ECO:0000256" key="1">
    <source>
        <dbReference type="SAM" id="MobiDB-lite"/>
    </source>
</evidence>
<feature type="transmembrane region" description="Helical" evidence="2">
    <location>
        <begin position="138"/>
        <end position="156"/>
    </location>
</feature>
<reference evidence="4" key="1">
    <citation type="journal article" date="2019" name="Int. J. Syst. Evol. Microbiol.">
        <title>The Global Catalogue of Microorganisms (GCM) 10K type strain sequencing project: providing services to taxonomists for standard genome sequencing and annotation.</title>
        <authorList>
            <consortium name="The Broad Institute Genomics Platform"/>
            <consortium name="The Broad Institute Genome Sequencing Center for Infectious Disease"/>
            <person name="Wu L."/>
            <person name="Ma J."/>
        </authorList>
    </citation>
    <scope>NUCLEOTIDE SEQUENCE [LARGE SCALE GENOMIC DNA]</scope>
    <source>
        <strain evidence="4">JCM 4738</strain>
    </source>
</reference>
<keyword evidence="4" id="KW-1185">Reference proteome</keyword>
<organism evidence="3 4">
    <name type="scientific">Bhargavaea changchunensis</name>
    <dbReference type="NCBI Taxonomy" id="2134037"/>
    <lineage>
        <taxon>Bacteria</taxon>
        <taxon>Bacillati</taxon>
        <taxon>Bacillota</taxon>
        <taxon>Bacilli</taxon>
        <taxon>Bacillales</taxon>
        <taxon>Caryophanaceae</taxon>
        <taxon>Bhargavaea</taxon>
    </lineage>
</organism>
<accession>A0ABW2N8M7</accession>
<keyword evidence="2" id="KW-0472">Membrane</keyword>
<feature type="compositionally biased region" description="Gly residues" evidence="1">
    <location>
        <begin position="304"/>
        <end position="313"/>
    </location>
</feature>
<sequence>MDSRRKLGRAVAYVRRRLLLEWFMRTTVRGLAFGALTATALLAASRLFVWPGYAGYTAMVAVAAVFVIFAYEWRKAPSRPDSVRMLDSFGKDNVILAAETDGRREGALSDALADAAAEEVSGAMDRFRKRKGRWLEPRPLLIACFAAAVTAGLSLFPSSAQLEAQEAEEEQQIIEDLADHVTDLAEQTEDPEIEKRLSDLAEQIRSADSPEEAVRETVKLQRELSLEERLAERPLNSPGQTAGERILTPGEASAALAEMSGDAEEQLARMGRTSGAGEHASLGEKGTGPAVDEGEKDSSSSDKNGGGESGTEGKGSSSGENGNDSEGTGNEAQDGSGNRGGTQSGDGTGSDRAGEAGSGSNAGDAPGSGSKGTGQGSGDGDRNLVSTPQSPPETGDPELDAGPRKEGTSAAESLVPAEKGDVRPYAEVQGEYREAYVEHAGRLGLPEDLQKVLSDYFSSIDKRE</sequence>
<dbReference type="Proteomes" id="UP001596483">
    <property type="component" value="Unassembled WGS sequence"/>
</dbReference>
<dbReference type="RefSeq" id="WP_157296674.1">
    <property type="nucleotide sequence ID" value="NZ_JBHTCT010000003.1"/>
</dbReference>
<keyword evidence="2" id="KW-1133">Transmembrane helix</keyword>
<keyword evidence="2" id="KW-0812">Transmembrane</keyword>
<protein>
    <submittedName>
        <fullName evidence="3">Uncharacterized protein</fullName>
    </submittedName>
</protein>
<evidence type="ECO:0000313" key="3">
    <source>
        <dbReference type="EMBL" id="MFC7363622.1"/>
    </source>
</evidence>
<feature type="transmembrane region" description="Helical" evidence="2">
    <location>
        <begin position="53"/>
        <end position="71"/>
    </location>
</feature>
<feature type="compositionally biased region" description="Gly residues" evidence="1">
    <location>
        <begin position="369"/>
        <end position="378"/>
    </location>
</feature>
<proteinExistence type="predicted"/>
<feature type="compositionally biased region" description="Low complexity" evidence="1">
    <location>
        <begin position="314"/>
        <end position="336"/>
    </location>
</feature>
<gene>
    <name evidence="3" type="ORF">ACFQQH_00435</name>
</gene>
<evidence type="ECO:0000313" key="4">
    <source>
        <dbReference type="Proteomes" id="UP001596483"/>
    </source>
</evidence>
<name>A0ABW2N8M7_9BACL</name>
<feature type="region of interest" description="Disordered" evidence="1">
    <location>
        <begin position="256"/>
        <end position="422"/>
    </location>
</feature>
<evidence type="ECO:0000256" key="2">
    <source>
        <dbReference type="SAM" id="Phobius"/>
    </source>
</evidence>